<dbReference type="Gene3D" id="3.30.1360.120">
    <property type="entry name" value="Probable tRNA modification gtpase trme, domain 1"/>
    <property type="match status" value="1"/>
</dbReference>
<keyword evidence="2 7" id="KW-0819">tRNA processing</keyword>
<feature type="binding site" evidence="7">
    <location>
        <position position="118"/>
    </location>
    <ligand>
        <name>(6S)-5-formyl-5,6,7,8-tetrahydrofolate</name>
        <dbReference type="ChEBI" id="CHEBI:57457"/>
    </ligand>
</feature>
<dbReference type="EC" id="3.6.-.-" evidence="7"/>
<comment type="cofactor">
    <cofactor evidence="7">
        <name>K(+)</name>
        <dbReference type="ChEBI" id="CHEBI:29103"/>
    </cofactor>
    <text evidence="7">Binds 1 potassium ion per subunit.</text>
</comment>
<keyword evidence="3 7" id="KW-0547">Nucleotide-binding</keyword>
<comment type="caution">
    <text evidence="7">Lacks conserved residue(s) required for the propagation of feature annotation.</text>
</comment>
<dbReference type="InterPro" id="IPR027266">
    <property type="entry name" value="TrmE/GcvT-like"/>
</dbReference>
<sequence>MADTIFALSSGSPPAAIAVVRISGPQAGEALAALAGKLPQPRMASYRTLHVPRGTVLDQALVLWFPGPRTATGEDLAELHLHGGRAVVTAVENALADLPGLRRATPGEFTRRAFANGRIDLAEAEGLADLLSAETDLQRRAALAMAGGAFSRQVEDWRERVLSASAAVEAVLDFGDEDDVADLPPDFVRRLEVLSGEVSDWLARPRAETLREGFRVVLAGPPNAGKSTLFNALVEDEAAITAPLAGTTRDVLTRAVAIGGVPFVFADTAGLRDQSGDEIEVIGIARARAALDRADLVLWLGPEGEGPQGSWEIAAQCDRAGADGKATPRHRVSAVTGEGLDALRRDLVETARNAMPRPGDAALSQRQHALLVQAGNALRDARQESDPLLVAESLRLVRVAFDALVGRATTEDMLDALFGRFCIGK</sequence>
<dbReference type="GO" id="GO:0003924">
    <property type="term" value="F:GTPase activity"/>
    <property type="evidence" value="ECO:0007669"/>
    <property type="project" value="UniProtKB-UniRule"/>
</dbReference>
<feature type="binding site" evidence="7">
    <location>
        <position position="21"/>
    </location>
    <ligand>
        <name>(6S)-5-formyl-5,6,7,8-tetrahydrofolate</name>
        <dbReference type="ChEBI" id="CHEBI:57457"/>
    </ligand>
</feature>
<evidence type="ECO:0000256" key="1">
    <source>
        <dbReference type="ARBA" id="ARBA00011043"/>
    </source>
</evidence>
<dbReference type="NCBIfam" id="TIGR00231">
    <property type="entry name" value="small_GTP"/>
    <property type="match status" value="1"/>
</dbReference>
<keyword evidence="5 7" id="KW-0630">Potassium</keyword>
<dbReference type="Gene3D" id="1.20.120.430">
    <property type="entry name" value="tRNA modification GTPase MnmE domain 2"/>
    <property type="match status" value="1"/>
</dbReference>
<dbReference type="AlphaFoldDB" id="A0A0B1ZGP5"/>
<dbReference type="Pfam" id="PF12631">
    <property type="entry name" value="MnmE_helical"/>
    <property type="match status" value="1"/>
</dbReference>
<keyword evidence="7" id="KW-0963">Cytoplasm</keyword>
<accession>A0A0B1ZGP5</accession>
<evidence type="ECO:0000313" key="10">
    <source>
        <dbReference type="Proteomes" id="UP000031057"/>
    </source>
</evidence>
<name>A0A0B1ZGP5_9SPHN</name>
<dbReference type="InterPro" id="IPR027368">
    <property type="entry name" value="MnmE_dom2"/>
</dbReference>
<feature type="binding site" evidence="7">
    <location>
        <begin position="223"/>
        <end position="228"/>
    </location>
    <ligand>
        <name>GTP</name>
        <dbReference type="ChEBI" id="CHEBI:37565"/>
    </ligand>
</feature>
<dbReference type="FunFam" id="3.30.1360.120:FF:000007">
    <property type="entry name" value="tRNA modification GTPase GTPBP3, mitochondrial"/>
    <property type="match status" value="1"/>
</dbReference>
<dbReference type="CDD" id="cd04164">
    <property type="entry name" value="trmE"/>
    <property type="match status" value="1"/>
</dbReference>
<dbReference type="GO" id="GO:0046872">
    <property type="term" value="F:metal ion binding"/>
    <property type="evidence" value="ECO:0007669"/>
    <property type="project" value="UniProtKB-KW"/>
</dbReference>
<comment type="function">
    <text evidence="7">Exhibits a very high intrinsic GTPase hydrolysis rate. Involved in the addition of a carboxymethylaminomethyl (cmnm) group at the wobble position (U34) of certain tRNAs, forming tRNA-cmnm(5)s(2)U34.</text>
</comment>
<dbReference type="InterPro" id="IPR025867">
    <property type="entry name" value="MnmE_helical"/>
</dbReference>
<dbReference type="PANTHER" id="PTHR42714">
    <property type="entry name" value="TRNA MODIFICATION GTPASE GTPBP3"/>
    <property type="match status" value="1"/>
</dbReference>
<dbReference type="SUPFAM" id="SSF52540">
    <property type="entry name" value="P-loop containing nucleoside triphosphate hydrolases"/>
    <property type="match status" value="1"/>
</dbReference>
<reference evidence="9 10" key="1">
    <citation type="submission" date="2014-10" db="EMBL/GenBank/DDBJ databases">
        <title>Genome sequence of Novosphingobium malaysiense MUSC 273(T).</title>
        <authorList>
            <person name="Lee L.-H."/>
        </authorList>
    </citation>
    <scope>NUCLEOTIDE SEQUENCE [LARGE SCALE GENOMIC DNA]</scope>
    <source>
        <strain evidence="9 10">MUSC 273</strain>
    </source>
</reference>
<dbReference type="InterPro" id="IPR027417">
    <property type="entry name" value="P-loop_NTPase"/>
</dbReference>
<dbReference type="PROSITE" id="PS51709">
    <property type="entry name" value="G_TRME"/>
    <property type="match status" value="1"/>
</dbReference>
<comment type="subcellular location">
    <subcellularLocation>
        <location evidence="7">Cytoplasm</location>
    </subcellularLocation>
</comment>
<dbReference type="InterPro" id="IPR005225">
    <property type="entry name" value="Small_GTP-bd"/>
</dbReference>
<keyword evidence="7" id="KW-0460">Magnesium</keyword>
<feature type="binding site" evidence="7">
    <location>
        <begin position="242"/>
        <end position="248"/>
    </location>
    <ligand>
        <name>GTP</name>
        <dbReference type="ChEBI" id="CHEBI:37565"/>
    </ligand>
</feature>
<dbReference type="RefSeq" id="WP_039288783.1">
    <property type="nucleotide sequence ID" value="NZ_JTDI01000007.1"/>
</dbReference>
<dbReference type="InterPro" id="IPR031168">
    <property type="entry name" value="G_TrmE"/>
</dbReference>
<evidence type="ECO:0000313" key="9">
    <source>
        <dbReference type="EMBL" id="KHK89640.1"/>
    </source>
</evidence>
<evidence type="ECO:0000256" key="6">
    <source>
        <dbReference type="ARBA" id="ARBA00023134"/>
    </source>
</evidence>
<dbReference type="CDD" id="cd14858">
    <property type="entry name" value="TrmE_N"/>
    <property type="match status" value="1"/>
</dbReference>
<dbReference type="GO" id="GO:0005829">
    <property type="term" value="C:cytosol"/>
    <property type="evidence" value="ECO:0007669"/>
    <property type="project" value="TreeGrafter"/>
</dbReference>
<proteinExistence type="inferred from homology"/>
<dbReference type="STRING" id="1348853.LK12_21465"/>
<dbReference type="InterPro" id="IPR004520">
    <property type="entry name" value="GTPase_MnmE"/>
</dbReference>
<feature type="binding site" evidence="7">
    <location>
        <position position="78"/>
    </location>
    <ligand>
        <name>(6S)-5-formyl-5,6,7,8-tetrahydrofolate</name>
        <dbReference type="ChEBI" id="CHEBI:57457"/>
    </ligand>
</feature>
<evidence type="ECO:0000256" key="2">
    <source>
        <dbReference type="ARBA" id="ARBA00022694"/>
    </source>
</evidence>
<dbReference type="PANTHER" id="PTHR42714:SF2">
    <property type="entry name" value="TRNA MODIFICATION GTPASE GTPBP3, MITOCHONDRIAL"/>
    <property type="match status" value="1"/>
</dbReference>
<dbReference type="GO" id="GO:0005525">
    <property type="term" value="F:GTP binding"/>
    <property type="evidence" value="ECO:0007669"/>
    <property type="project" value="UniProtKB-UniRule"/>
</dbReference>
<dbReference type="OrthoDB" id="9805918at2"/>
<feature type="domain" description="TrmE-type G" evidence="8">
    <location>
        <begin position="213"/>
        <end position="352"/>
    </location>
</feature>
<dbReference type="EMBL" id="JTDI01000007">
    <property type="protein sequence ID" value="KHK89640.1"/>
    <property type="molecule type" value="Genomic_DNA"/>
</dbReference>
<feature type="binding site" evidence="7">
    <location>
        <position position="248"/>
    </location>
    <ligand>
        <name>Mg(2+)</name>
        <dbReference type="ChEBI" id="CHEBI:18420"/>
    </ligand>
</feature>
<evidence type="ECO:0000259" key="8">
    <source>
        <dbReference type="PROSITE" id="PS51709"/>
    </source>
</evidence>
<keyword evidence="10" id="KW-1185">Reference proteome</keyword>
<dbReference type="Proteomes" id="UP000031057">
    <property type="component" value="Unassembled WGS sequence"/>
</dbReference>
<dbReference type="SUPFAM" id="SSF103025">
    <property type="entry name" value="Folate-binding domain"/>
    <property type="match status" value="1"/>
</dbReference>
<comment type="similarity">
    <text evidence="1 7">Belongs to the TRAFAC class TrmE-Era-EngA-EngB-Septin-like GTPase superfamily. TrmE GTPase family.</text>
</comment>
<evidence type="ECO:0000256" key="5">
    <source>
        <dbReference type="ARBA" id="ARBA00022958"/>
    </source>
</evidence>
<dbReference type="InterPro" id="IPR006073">
    <property type="entry name" value="GTP-bd"/>
</dbReference>
<dbReference type="HAMAP" id="MF_00379">
    <property type="entry name" value="GTPase_MnmE"/>
    <property type="match status" value="1"/>
</dbReference>
<comment type="subunit">
    <text evidence="7">Homodimer. Heterotetramer of two MnmE and two MnmG subunits.</text>
</comment>
<dbReference type="Pfam" id="PF01926">
    <property type="entry name" value="MMR_HSR1"/>
    <property type="match status" value="1"/>
</dbReference>
<dbReference type="SUPFAM" id="SSF116878">
    <property type="entry name" value="TrmE connector domain"/>
    <property type="match status" value="1"/>
</dbReference>
<gene>
    <name evidence="7" type="primary">mnmE</name>
    <name evidence="7" type="synonym">trmE</name>
    <name evidence="9" type="ORF">LK12_21465</name>
</gene>
<feature type="binding site" evidence="7">
    <location>
        <position position="425"/>
    </location>
    <ligand>
        <name>(6S)-5-formyl-5,6,7,8-tetrahydrofolate</name>
        <dbReference type="ChEBI" id="CHEBI:57457"/>
    </ligand>
</feature>
<dbReference type="Gene3D" id="3.40.50.300">
    <property type="entry name" value="P-loop containing nucleotide triphosphate hydrolases"/>
    <property type="match status" value="1"/>
</dbReference>
<evidence type="ECO:0000256" key="3">
    <source>
        <dbReference type="ARBA" id="ARBA00022741"/>
    </source>
</evidence>
<comment type="caution">
    <text evidence="9">The sequence shown here is derived from an EMBL/GenBank/DDBJ whole genome shotgun (WGS) entry which is preliminary data.</text>
</comment>
<organism evidence="9 10">
    <name type="scientific">Novosphingobium malaysiense</name>
    <dbReference type="NCBI Taxonomy" id="1348853"/>
    <lineage>
        <taxon>Bacteria</taxon>
        <taxon>Pseudomonadati</taxon>
        <taxon>Pseudomonadota</taxon>
        <taxon>Alphaproteobacteria</taxon>
        <taxon>Sphingomonadales</taxon>
        <taxon>Sphingomonadaceae</taxon>
        <taxon>Novosphingobium</taxon>
    </lineage>
</organism>
<dbReference type="GO" id="GO:0030488">
    <property type="term" value="P:tRNA methylation"/>
    <property type="evidence" value="ECO:0007669"/>
    <property type="project" value="TreeGrafter"/>
</dbReference>
<dbReference type="InterPro" id="IPR018948">
    <property type="entry name" value="GTP-bd_TrmE_N"/>
</dbReference>
<keyword evidence="6 7" id="KW-0342">GTP-binding</keyword>
<dbReference type="GO" id="GO:0002098">
    <property type="term" value="P:tRNA wobble uridine modification"/>
    <property type="evidence" value="ECO:0007669"/>
    <property type="project" value="TreeGrafter"/>
</dbReference>
<evidence type="ECO:0000256" key="4">
    <source>
        <dbReference type="ARBA" id="ARBA00022801"/>
    </source>
</evidence>
<feature type="binding site" evidence="7">
    <location>
        <begin position="267"/>
        <end position="270"/>
    </location>
    <ligand>
        <name>GTP</name>
        <dbReference type="ChEBI" id="CHEBI:37565"/>
    </ligand>
</feature>
<keyword evidence="7" id="KW-0479">Metal-binding</keyword>
<protein>
    <recommendedName>
        <fullName evidence="7">tRNA modification GTPase MnmE</fullName>
        <ecNumber evidence="7">3.6.-.-</ecNumber>
    </recommendedName>
</protein>
<dbReference type="Pfam" id="PF10396">
    <property type="entry name" value="TrmE_N"/>
    <property type="match status" value="1"/>
</dbReference>
<keyword evidence="4 7" id="KW-0378">Hydrolase</keyword>
<feature type="binding site" evidence="7">
    <location>
        <position position="227"/>
    </location>
    <ligand>
        <name>Mg(2+)</name>
        <dbReference type="ChEBI" id="CHEBI:18420"/>
    </ligand>
</feature>
<evidence type="ECO:0000256" key="7">
    <source>
        <dbReference type="HAMAP-Rule" id="MF_00379"/>
    </source>
</evidence>
<dbReference type="NCBIfam" id="NF003661">
    <property type="entry name" value="PRK05291.1-3"/>
    <property type="match status" value="1"/>
</dbReference>